<proteinExistence type="inferred from homology"/>
<dbReference type="Pfam" id="PF01451">
    <property type="entry name" value="LMWPc"/>
    <property type="match status" value="1"/>
</dbReference>
<dbReference type="SUPFAM" id="SSF52788">
    <property type="entry name" value="Phosphotyrosine protein phosphatases I"/>
    <property type="match status" value="1"/>
</dbReference>
<dbReference type="Proteomes" id="UP000198725">
    <property type="component" value="Unassembled WGS sequence"/>
</dbReference>
<evidence type="ECO:0000256" key="2">
    <source>
        <dbReference type="ARBA" id="ARBA00013064"/>
    </source>
</evidence>
<dbReference type="EMBL" id="FOSR01000005">
    <property type="protein sequence ID" value="SFK65965.1"/>
    <property type="molecule type" value="Genomic_DNA"/>
</dbReference>
<dbReference type="InterPro" id="IPR017867">
    <property type="entry name" value="Tyr_phospatase_low_mol_wt"/>
</dbReference>
<dbReference type="InterPro" id="IPR023485">
    <property type="entry name" value="Ptyr_pPase"/>
</dbReference>
<dbReference type="InterPro" id="IPR050438">
    <property type="entry name" value="LMW_PTPase"/>
</dbReference>
<comment type="similarity">
    <text evidence="1">Belongs to the low molecular weight phosphotyrosine protein phosphatase family.</text>
</comment>
<evidence type="ECO:0000256" key="5">
    <source>
        <dbReference type="PIRSR" id="PIRSR617867-1"/>
    </source>
</evidence>
<dbReference type="PANTHER" id="PTHR11717:SF7">
    <property type="entry name" value="LOW MOLECULAR WEIGHT PHOSPHOTYROSINE PROTEIN PHOSPHATASE"/>
    <property type="match status" value="1"/>
</dbReference>
<feature type="active site" description="Nucleophile" evidence="5">
    <location>
        <position position="16"/>
    </location>
</feature>
<evidence type="ECO:0000259" key="6">
    <source>
        <dbReference type="SMART" id="SM00226"/>
    </source>
</evidence>
<dbReference type="AlphaFoldDB" id="A0A1I4BB32"/>
<feature type="active site" evidence="5">
    <location>
        <position position="22"/>
    </location>
</feature>
<keyword evidence="4" id="KW-0904">Protein phosphatase</keyword>
<dbReference type="EC" id="3.1.3.48" evidence="2"/>
<organism evidence="7 8">
    <name type="scientific">Rhodanobacter glycinis</name>
    <dbReference type="NCBI Taxonomy" id="582702"/>
    <lineage>
        <taxon>Bacteria</taxon>
        <taxon>Pseudomonadati</taxon>
        <taxon>Pseudomonadota</taxon>
        <taxon>Gammaproteobacteria</taxon>
        <taxon>Lysobacterales</taxon>
        <taxon>Rhodanobacteraceae</taxon>
        <taxon>Rhodanobacter</taxon>
    </lineage>
</organism>
<dbReference type="CDD" id="cd16343">
    <property type="entry name" value="LMWPTP"/>
    <property type="match status" value="1"/>
</dbReference>
<evidence type="ECO:0000313" key="7">
    <source>
        <dbReference type="EMBL" id="SFK65965.1"/>
    </source>
</evidence>
<protein>
    <recommendedName>
        <fullName evidence="2">protein-tyrosine-phosphatase</fullName>
        <ecNumber evidence="2">3.1.3.48</ecNumber>
    </recommendedName>
</protein>
<feature type="domain" description="Phosphotyrosine protein phosphatase I" evidence="6">
    <location>
        <begin position="10"/>
        <end position="156"/>
    </location>
</feature>
<dbReference type="RefSeq" id="WP_092702770.1">
    <property type="nucleotide sequence ID" value="NZ_FOSR01000005.1"/>
</dbReference>
<dbReference type="InterPro" id="IPR036196">
    <property type="entry name" value="Ptyr_pPase_sf"/>
</dbReference>
<evidence type="ECO:0000256" key="4">
    <source>
        <dbReference type="ARBA" id="ARBA00022912"/>
    </source>
</evidence>
<name>A0A1I4BB32_9GAMM</name>
<dbReference type="PANTHER" id="PTHR11717">
    <property type="entry name" value="LOW MOLECULAR WEIGHT PROTEIN TYROSINE PHOSPHATASE"/>
    <property type="match status" value="1"/>
</dbReference>
<dbReference type="Gene3D" id="3.40.50.2300">
    <property type="match status" value="1"/>
</dbReference>
<dbReference type="GO" id="GO:0004725">
    <property type="term" value="F:protein tyrosine phosphatase activity"/>
    <property type="evidence" value="ECO:0007669"/>
    <property type="project" value="UniProtKB-EC"/>
</dbReference>
<dbReference type="SMART" id="SM00226">
    <property type="entry name" value="LMWPc"/>
    <property type="match status" value="1"/>
</dbReference>
<keyword evidence="3" id="KW-0378">Hydrolase</keyword>
<accession>A0A1I4BB32</accession>
<evidence type="ECO:0000256" key="3">
    <source>
        <dbReference type="ARBA" id="ARBA00022801"/>
    </source>
</evidence>
<sequence>MRMPIDTHPPSVLFVCTGNICRSPTAHALLLHKAAARGMHVHADSAAISDEELGNPPDRRALAELRRRGVSMPPHRARKVKPDDFLRFDLLLGMTSTHVRALRQLLPRHADKADLLMRYADGHEAIDVPDPWYGGTQDFIAAFDMIDAGVEGLLAHWAAMRAG</sequence>
<evidence type="ECO:0000313" key="8">
    <source>
        <dbReference type="Proteomes" id="UP000198725"/>
    </source>
</evidence>
<feature type="active site" description="Proton donor" evidence="5">
    <location>
        <position position="130"/>
    </location>
</feature>
<reference evidence="8" key="1">
    <citation type="submission" date="2016-10" db="EMBL/GenBank/DDBJ databases">
        <authorList>
            <person name="Varghese N."/>
            <person name="Submissions S."/>
        </authorList>
    </citation>
    <scope>NUCLEOTIDE SEQUENCE [LARGE SCALE GENOMIC DNA]</scope>
    <source>
        <strain evidence="8">MO64</strain>
    </source>
</reference>
<gene>
    <name evidence="7" type="ORF">SAMN05192579_10521</name>
</gene>
<evidence type="ECO:0000256" key="1">
    <source>
        <dbReference type="ARBA" id="ARBA00011063"/>
    </source>
</evidence>
<keyword evidence="8" id="KW-1185">Reference proteome</keyword>
<dbReference type="PRINTS" id="PR00719">
    <property type="entry name" value="LMWPTPASE"/>
</dbReference>